<evidence type="ECO:0000256" key="1">
    <source>
        <dbReference type="SAM" id="MobiDB-lite"/>
    </source>
</evidence>
<dbReference type="Pfam" id="PF14520">
    <property type="entry name" value="HHH_5"/>
    <property type="match status" value="3"/>
</dbReference>
<dbReference type="InterPro" id="IPR010994">
    <property type="entry name" value="RuvA_2-like"/>
</dbReference>
<protein>
    <recommendedName>
        <fullName evidence="2">Helix-hairpin-helix DNA-binding motif class 1 domain-containing protein</fullName>
    </recommendedName>
</protein>
<dbReference type="GO" id="GO:0006281">
    <property type="term" value="P:DNA repair"/>
    <property type="evidence" value="ECO:0007669"/>
    <property type="project" value="InterPro"/>
</dbReference>
<evidence type="ECO:0000313" key="4">
    <source>
        <dbReference type="Proteomes" id="UP000276588"/>
    </source>
</evidence>
<dbReference type="SUPFAM" id="SSF47781">
    <property type="entry name" value="RuvA domain 2-like"/>
    <property type="match status" value="1"/>
</dbReference>
<keyword evidence="4" id="KW-1185">Reference proteome</keyword>
<dbReference type="Gene3D" id="1.10.150.20">
    <property type="entry name" value="5' to 3' exonuclease, C-terminal subdomain"/>
    <property type="match status" value="3"/>
</dbReference>
<reference evidence="3 4" key="1">
    <citation type="submission" date="2018-06" db="EMBL/GenBank/DDBJ databases">
        <title>Halonotius sp. F13-13 a new haloarchaeeon isolated from a solar saltern from Isla Cristina, Huelva, Spain.</title>
        <authorList>
            <person name="Duran-Viseras A."/>
            <person name="Sanchez-Porro C."/>
            <person name="Ventosa A."/>
        </authorList>
    </citation>
    <scope>NUCLEOTIDE SEQUENCE [LARGE SCALE GENOMIC DNA]</scope>
    <source>
        <strain evidence="3 4">F13-13</strain>
    </source>
</reference>
<dbReference type="AlphaFoldDB" id="A0A3A6QAI9"/>
<dbReference type="InterPro" id="IPR003583">
    <property type="entry name" value="Hlx-hairpin-Hlx_DNA-bd_motif"/>
</dbReference>
<feature type="domain" description="Helix-hairpin-helix DNA-binding motif class 1" evidence="2">
    <location>
        <begin position="303"/>
        <end position="322"/>
    </location>
</feature>
<evidence type="ECO:0000313" key="3">
    <source>
        <dbReference type="EMBL" id="RJX42921.1"/>
    </source>
</evidence>
<dbReference type="GO" id="GO:0000166">
    <property type="term" value="F:nucleotide binding"/>
    <property type="evidence" value="ECO:0007669"/>
    <property type="project" value="InterPro"/>
</dbReference>
<feature type="domain" description="Helix-hairpin-helix DNA-binding motif class 1" evidence="2">
    <location>
        <begin position="227"/>
        <end position="246"/>
    </location>
</feature>
<proteinExistence type="predicted"/>
<dbReference type="SMART" id="SM00278">
    <property type="entry name" value="HhH1"/>
    <property type="match status" value="5"/>
</dbReference>
<sequence>MTQSDGSSVDDTEKEPQNLSSAWWKHRFQETSSSVEVTDESLKESVGEFWTEIPEEYEMPSEDIQVASKTELASLGEPPEEFSRVFEIVDHLHGEIQTIQSPQTEYTAETPIATVVEQIPRAGTIIVKNLESEGFETLSDLEGTTVSELLEINRVGTETAQRLVDFTQNQITKSREEKPKNNRRSTRDDTQLKEIVDQISGFGDVSRKKIEKSGYETAGDVRAATCEELADIEQIGEGTISKLIEYLEIRTENSVSTPEEDQLDDTPVEDFAADVPRVGRVLVTKLNQAGYKTVGDLRTASIDELTDVEHIGQSKAELLLQHANPDGSIK</sequence>
<dbReference type="EMBL" id="QKNY01000012">
    <property type="protein sequence ID" value="RJX42921.1"/>
    <property type="molecule type" value="Genomic_DNA"/>
</dbReference>
<evidence type="ECO:0000259" key="2">
    <source>
        <dbReference type="SMART" id="SM00278"/>
    </source>
</evidence>
<feature type="domain" description="Helix-hairpin-helix DNA-binding motif class 1" evidence="2">
    <location>
        <begin position="270"/>
        <end position="289"/>
    </location>
</feature>
<accession>A0A3A6QAI9</accession>
<feature type="domain" description="Helix-hairpin-helix DNA-binding motif class 1" evidence="2">
    <location>
        <begin position="147"/>
        <end position="166"/>
    </location>
</feature>
<dbReference type="GO" id="GO:0003677">
    <property type="term" value="F:DNA binding"/>
    <property type="evidence" value="ECO:0007669"/>
    <property type="project" value="InterPro"/>
</dbReference>
<dbReference type="RefSeq" id="WP_120102874.1">
    <property type="nucleotide sequence ID" value="NZ_QKNY01000012.1"/>
</dbReference>
<dbReference type="SUPFAM" id="SSF47794">
    <property type="entry name" value="Rad51 N-terminal domain-like"/>
    <property type="match status" value="2"/>
</dbReference>
<comment type="caution">
    <text evidence="3">The sequence shown here is derived from an EMBL/GenBank/DDBJ whole genome shotgun (WGS) entry which is preliminary data.</text>
</comment>
<name>A0A3A6QAI9_9EURY</name>
<organism evidence="3 4">
    <name type="scientific">Halonotius aquaticus</name>
    <dbReference type="NCBI Taxonomy" id="2216978"/>
    <lineage>
        <taxon>Archaea</taxon>
        <taxon>Methanobacteriati</taxon>
        <taxon>Methanobacteriota</taxon>
        <taxon>Stenosarchaea group</taxon>
        <taxon>Halobacteria</taxon>
        <taxon>Halobacteriales</taxon>
        <taxon>Haloferacaceae</taxon>
        <taxon>Halonotius</taxon>
    </lineage>
</organism>
<dbReference type="Proteomes" id="UP000276588">
    <property type="component" value="Unassembled WGS sequence"/>
</dbReference>
<feature type="region of interest" description="Disordered" evidence="1">
    <location>
        <begin position="1"/>
        <end position="22"/>
    </location>
</feature>
<dbReference type="InterPro" id="IPR010995">
    <property type="entry name" value="DNA_repair_Rad51/TF_NusA_a-hlx"/>
</dbReference>
<dbReference type="OrthoDB" id="346077at2157"/>
<feature type="domain" description="Helix-hairpin-helix DNA-binding motif class 1" evidence="2">
    <location>
        <begin position="194"/>
        <end position="213"/>
    </location>
</feature>
<gene>
    <name evidence="3" type="ORF">DM826_07940</name>
</gene>